<dbReference type="AlphaFoldDB" id="A0A194PR64"/>
<proteinExistence type="predicted"/>
<keyword evidence="3" id="KW-1185">Reference proteome</keyword>
<evidence type="ECO:0000313" key="3">
    <source>
        <dbReference type="Proteomes" id="UP000053268"/>
    </source>
</evidence>
<dbReference type="EMBL" id="KQ459595">
    <property type="protein sequence ID" value="KPI95802.1"/>
    <property type="molecule type" value="Genomic_DNA"/>
</dbReference>
<sequence>MVGKGNTRQQPNTSHIEDRDEAADMHKKLNRVLVVNFEALGLREVAMSDLYVWYVRQPSDHCALGCAGAGPAGCLRLAACCRLPSHPSAGGFVCPQPNQRYGARVNGVEGTNVGDV</sequence>
<organism evidence="2 3">
    <name type="scientific">Papilio xuthus</name>
    <name type="common">Asian swallowtail butterfly</name>
    <dbReference type="NCBI Taxonomy" id="66420"/>
    <lineage>
        <taxon>Eukaryota</taxon>
        <taxon>Metazoa</taxon>
        <taxon>Ecdysozoa</taxon>
        <taxon>Arthropoda</taxon>
        <taxon>Hexapoda</taxon>
        <taxon>Insecta</taxon>
        <taxon>Pterygota</taxon>
        <taxon>Neoptera</taxon>
        <taxon>Endopterygota</taxon>
        <taxon>Lepidoptera</taxon>
        <taxon>Glossata</taxon>
        <taxon>Ditrysia</taxon>
        <taxon>Papilionoidea</taxon>
        <taxon>Papilionidae</taxon>
        <taxon>Papilioninae</taxon>
        <taxon>Papilio</taxon>
    </lineage>
</organism>
<gene>
    <name evidence="2" type="ORF">RR46_11515</name>
</gene>
<accession>A0A194PR64</accession>
<protein>
    <submittedName>
        <fullName evidence="2">Uncharacterized protein</fullName>
    </submittedName>
</protein>
<reference evidence="2 3" key="1">
    <citation type="journal article" date="2015" name="Nat. Commun.">
        <title>Outbred genome sequencing and CRISPR/Cas9 gene editing in butterflies.</title>
        <authorList>
            <person name="Li X."/>
            <person name="Fan D."/>
            <person name="Zhang W."/>
            <person name="Liu G."/>
            <person name="Zhang L."/>
            <person name="Zhao L."/>
            <person name="Fang X."/>
            <person name="Chen L."/>
            <person name="Dong Y."/>
            <person name="Chen Y."/>
            <person name="Ding Y."/>
            <person name="Zhao R."/>
            <person name="Feng M."/>
            <person name="Zhu Y."/>
            <person name="Feng Y."/>
            <person name="Jiang X."/>
            <person name="Zhu D."/>
            <person name="Xiang H."/>
            <person name="Feng X."/>
            <person name="Li S."/>
            <person name="Wang J."/>
            <person name="Zhang G."/>
            <person name="Kronforst M.R."/>
            <person name="Wang W."/>
        </authorList>
    </citation>
    <scope>NUCLEOTIDE SEQUENCE [LARGE SCALE GENOMIC DNA]</scope>
    <source>
        <strain evidence="2">Ya'a_city_454_Px</strain>
        <tissue evidence="2">Whole body</tissue>
    </source>
</reference>
<feature type="region of interest" description="Disordered" evidence="1">
    <location>
        <begin position="1"/>
        <end position="22"/>
    </location>
</feature>
<name>A0A194PR64_PAPXU</name>
<dbReference type="Proteomes" id="UP000053268">
    <property type="component" value="Unassembled WGS sequence"/>
</dbReference>
<evidence type="ECO:0000313" key="2">
    <source>
        <dbReference type="EMBL" id="KPI95802.1"/>
    </source>
</evidence>
<feature type="compositionally biased region" description="Polar residues" evidence="1">
    <location>
        <begin position="1"/>
        <end position="14"/>
    </location>
</feature>
<evidence type="ECO:0000256" key="1">
    <source>
        <dbReference type="SAM" id="MobiDB-lite"/>
    </source>
</evidence>